<gene>
    <name evidence="2" type="ORF">H0H81_012697</name>
</gene>
<comment type="caution">
    <text evidence="2">The sequence shown here is derived from an EMBL/GenBank/DDBJ whole genome shotgun (WGS) entry which is preliminary data.</text>
</comment>
<feature type="compositionally biased region" description="Polar residues" evidence="1">
    <location>
        <begin position="192"/>
        <end position="206"/>
    </location>
</feature>
<reference evidence="2" key="1">
    <citation type="submission" date="2021-02" db="EMBL/GenBank/DDBJ databases">
        <authorList>
            <person name="Nieuwenhuis M."/>
            <person name="Van De Peppel L.J.J."/>
        </authorList>
    </citation>
    <scope>NUCLEOTIDE SEQUENCE</scope>
    <source>
        <strain evidence="2">D49</strain>
    </source>
</reference>
<organism evidence="2 3">
    <name type="scientific">Sphagnurus paluster</name>
    <dbReference type="NCBI Taxonomy" id="117069"/>
    <lineage>
        <taxon>Eukaryota</taxon>
        <taxon>Fungi</taxon>
        <taxon>Dikarya</taxon>
        <taxon>Basidiomycota</taxon>
        <taxon>Agaricomycotina</taxon>
        <taxon>Agaricomycetes</taxon>
        <taxon>Agaricomycetidae</taxon>
        <taxon>Agaricales</taxon>
        <taxon>Tricholomatineae</taxon>
        <taxon>Lyophyllaceae</taxon>
        <taxon>Sphagnurus</taxon>
    </lineage>
</organism>
<protein>
    <submittedName>
        <fullName evidence="2">Uncharacterized protein</fullName>
    </submittedName>
</protein>
<keyword evidence="3" id="KW-1185">Reference proteome</keyword>
<sequence>MVELNRIFKASQQHRDITFREEDVRREDIYRKNDAAREVLFFQAQDRRAAAFRKGEDIRGERAAWYTAARKTLLLQGRQARKDTCAAIDASLEAQIGKFLKTQEELFVRAERTRDTLISMLLNDGITDRSKMNALEALRRPGTRLHNPTTPTSIEISIFPASSAASSYSQSPSLATMTRIGSRSTFFDRAQGHSSHTQKQSRSPSPETEDGPLDIPSLSPPDLPPNPETRDAPRQDPELAEIQEASGQAGAPVDIARIVDTAERGRSEQSRNFKDSLVGRFATTQQQREQVFRTLLLSLETRFQAAEALRDAAETQRTKMFERWERERERIVRSMIDAYGKCFENKENSRAVKGTRWWQVFDVTQEHHSQVFDISLSEVENQVDVEDNLEDDLVIQMKNARVSLSARQMARVDAAREDQLNRFKEAQRRRDADLLGSSSVSSLSVSLRKRRPPAYINPTTREEPHNRTKIPLSDSLIRPKGSSTLFRGASVNDPLPIPSPIDSPTADELPQDSLEDFRRSFERSQARWEEEFDKEMRRRRLLFRMNETKRQIAFERAQRERKLTFMETEKQNDFNFREALSLWDTAFQTAEDSRQLEFHREERQRNQSFRKAQGRRANKFYAKQKELQCEWFEAEQGRVAGLEAWGAEFLRARTREQDEICRGDEEDRDEIFKKWLRAFGDNVFVNIARPQKP</sequence>
<evidence type="ECO:0000313" key="3">
    <source>
        <dbReference type="Proteomes" id="UP000717328"/>
    </source>
</evidence>
<feature type="region of interest" description="Disordered" evidence="1">
    <location>
        <begin position="189"/>
        <end position="235"/>
    </location>
</feature>
<accession>A0A9P7FQF1</accession>
<name>A0A9P7FQF1_9AGAR</name>
<feature type="compositionally biased region" description="Pro residues" evidence="1">
    <location>
        <begin position="218"/>
        <end position="227"/>
    </location>
</feature>
<dbReference type="Proteomes" id="UP000717328">
    <property type="component" value="Unassembled WGS sequence"/>
</dbReference>
<dbReference type="AlphaFoldDB" id="A0A9P7FQF1"/>
<feature type="region of interest" description="Disordered" evidence="1">
    <location>
        <begin position="444"/>
        <end position="510"/>
    </location>
</feature>
<reference evidence="2" key="2">
    <citation type="submission" date="2021-10" db="EMBL/GenBank/DDBJ databases">
        <title>Phylogenomics reveals ancestral predisposition of the termite-cultivated fungus Termitomyces towards a domesticated lifestyle.</title>
        <authorList>
            <person name="Auxier B."/>
            <person name="Grum-Grzhimaylo A."/>
            <person name="Cardenas M.E."/>
            <person name="Lodge J.D."/>
            <person name="Laessoe T."/>
            <person name="Pedersen O."/>
            <person name="Smith M.E."/>
            <person name="Kuyper T.W."/>
            <person name="Franco-Molano E.A."/>
            <person name="Baroni T.J."/>
            <person name="Aanen D.K."/>
        </authorList>
    </citation>
    <scope>NUCLEOTIDE SEQUENCE</scope>
    <source>
        <strain evidence="2">D49</strain>
    </source>
</reference>
<dbReference type="OrthoDB" id="3067839at2759"/>
<evidence type="ECO:0000256" key="1">
    <source>
        <dbReference type="SAM" id="MobiDB-lite"/>
    </source>
</evidence>
<evidence type="ECO:0000313" key="2">
    <source>
        <dbReference type="EMBL" id="KAG5635016.1"/>
    </source>
</evidence>
<proteinExistence type="predicted"/>
<dbReference type="EMBL" id="JABCKI010006203">
    <property type="protein sequence ID" value="KAG5635016.1"/>
    <property type="molecule type" value="Genomic_DNA"/>
</dbReference>